<name>A0AA38W0K7_9PEZI</name>
<dbReference type="InterPro" id="IPR051059">
    <property type="entry name" value="VerF-like"/>
</dbReference>
<feature type="compositionally biased region" description="Basic and acidic residues" evidence="8">
    <location>
        <begin position="233"/>
        <end position="247"/>
    </location>
</feature>
<dbReference type="GO" id="GO:0000978">
    <property type="term" value="F:RNA polymerase II cis-regulatory region sequence-specific DNA binding"/>
    <property type="evidence" value="ECO:0007669"/>
    <property type="project" value="InterPro"/>
</dbReference>
<dbReference type="Pfam" id="PF04082">
    <property type="entry name" value="Fungal_trans"/>
    <property type="match status" value="1"/>
</dbReference>
<feature type="region of interest" description="Disordered" evidence="8">
    <location>
        <begin position="76"/>
        <end position="117"/>
    </location>
</feature>
<comment type="caution">
    <text evidence="10">The sequence shown here is derived from an EMBL/GenBank/DDBJ whole genome shotgun (WGS) entry which is preliminary data.</text>
</comment>
<dbReference type="Proteomes" id="UP001174691">
    <property type="component" value="Unassembled WGS sequence"/>
</dbReference>
<sequence>MTSIVAQPPPVLPVAATDRIRRQPRHYTCAYCQKTFKRSEHCIRHERTHTNEKPFSCRYCRRSYSRKDLVTRHERTLHAQGQAEPSALPSVGVTAEADCSSDGSLSEAGDGSIPRRRHSMDDAATLVVAGDMELAPLETDITSVSSTIGGGVDSHSNPISALAVDDGTSGSVIMDEGRTRDERPSHKPPLQQSPSNLVGVLGAPESHPSSASRQADIYTALPFDMYEASSHMHMDVDNGGEPTHRDGYSTSSEQSQPRLQQQPQQPQAHEQYPFSGYHDIGAQANVMNQNMEPGLLSAFEPADMSSFFAFSPFPAALFDSGQNMPNMAISGIAEYQSLQHPTPTATRFDADAAPALAPSVQSPPQLLPSNYQAASSASGTRLARETPSNLPLLVRDEPPQIPNLAADDNWHASLCVDLAERLGRPGVSQEVPSSKLLQGFLTSFLGCYYRHQPFIHLPTMSTADTPSPLILAMCCIGALYRLDRRRAQSLYTIGTESVAGNVRRFVTASEDLPLWVAQTMLLLTAYAALSGDKGLAASAMAENGFYTMLYGKMRLALAAQDHDINKMTWDTWIRRESWKRLLGGIYVASTVHVVIWNINPGVNTSRDLEIEVLHEESLWNAKTASEWAELRASQPQQDYRTLKDGLASIMSEGKPDSPRIAACRLSPFTAHLLMHAVVVHVWQLVQVAQTLSPGGALGRDPVGSLLINSAVRSLARSHELLISAEDPAGSGHEEGTSQIFNCQATLRMAYIRLFSVANGFDRPSLMTSSDPAAVKAFASNFAITKLERSPQLLDAVVKAFEGLRIPVRMGHMLVRKTAALRWSPAHAIAGWDCALFVCKWVHSVEIDRLNDIEPTPAESELLETIKDVLEEAEYDSGESRSLGAGVARTWSWLLQDVWVWSITPRMGAVLEQIAAAFERVHDANRRPGA</sequence>
<keyword evidence="5" id="KW-0862">Zinc</keyword>
<evidence type="ECO:0000313" key="10">
    <source>
        <dbReference type="EMBL" id="KAJ9162004.1"/>
    </source>
</evidence>
<dbReference type="Gene3D" id="3.30.160.60">
    <property type="entry name" value="Classic Zinc Finger"/>
    <property type="match status" value="2"/>
</dbReference>
<evidence type="ECO:0000256" key="1">
    <source>
        <dbReference type="ARBA" id="ARBA00004123"/>
    </source>
</evidence>
<evidence type="ECO:0000313" key="11">
    <source>
        <dbReference type="Proteomes" id="UP001174691"/>
    </source>
</evidence>
<dbReference type="CDD" id="cd12148">
    <property type="entry name" value="fungal_TF_MHR"/>
    <property type="match status" value="1"/>
</dbReference>
<feature type="domain" description="C2H2-type" evidence="9">
    <location>
        <begin position="27"/>
        <end position="54"/>
    </location>
</feature>
<evidence type="ECO:0000259" key="9">
    <source>
        <dbReference type="PROSITE" id="PS50157"/>
    </source>
</evidence>
<organism evidence="10 11">
    <name type="scientific">Coniochaeta hoffmannii</name>
    <dbReference type="NCBI Taxonomy" id="91930"/>
    <lineage>
        <taxon>Eukaryota</taxon>
        <taxon>Fungi</taxon>
        <taxon>Dikarya</taxon>
        <taxon>Ascomycota</taxon>
        <taxon>Pezizomycotina</taxon>
        <taxon>Sordariomycetes</taxon>
        <taxon>Sordariomycetidae</taxon>
        <taxon>Coniochaetales</taxon>
        <taxon>Coniochaetaceae</taxon>
        <taxon>Coniochaeta</taxon>
    </lineage>
</organism>
<evidence type="ECO:0000256" key="8">
    <source>
        <dbReference type="SAM" id="MobiDB-lite"/>
    </source>
</evidence>
<dbReference type="GO" id="GO:0000785">
    <property type="term" value="C:chromatin"/>
    <property type="evidence" value="ECO:0007669"/>
    <property type="project" value="TreeGrafter"/>
</dbReference>
<feature type="region of interest" description="Disordered" evidence="8">
    <location>
        <begin position="233"/>
        <end position="272"/>
    </location>
</feature>
<dbReference type="PANTHER" id="PTHR40626">
    <property type="entry name" value="MIP31509P"/>
    <property type="match status" value="1"/>
</dbReference>
<dbReference type="GO" id="GO:0005634">
    <property type="term" value="C:nucleus"/>
    <property type="evidence" value="ECO:0007669"/>
    <property type="project" value="UniProtKB-SubCell"/>
</dbReference>
<feature type="compositionally biased region" description="Basic and acidic residues" evidence="8">
    <location>
        <begin position="175"/>
        <end position="185"/>
    </location>
</feature>
<proteinExistence type="predicted"/>
<accession>A0AA38W0K7</accession>
<evidence type="ECO:0000256" key="2">
    <source>
        <dbReference type="ARBA" id="ARBA00022723"/>
    </source>
</evidence>
<feature type="region of interest" description="Disordered" evidence="8">
    <location>
        <begin position="161"/>
        <end position="212"/>
    </location>
</feature>
<dbReference type="PANTHER" id="PTHR40626:SF10">
    <property type="entry name" value="C2H2-TYPE DOMAIN-CONTAINING PROTEIN"/>
    <property type="match status" value="1"/>
</dbReference>
<keyword evidence="2" id="KW-0479">Metal-binding</keyword>
<dbReference type="PROSITE" id="PS00028">
    <property type="entry name" value="ZINC_FINGER_C2H2_1"/>
    <property type="match status" value="2"/>
</dbReference>
<evidence type="ECO:0000256" key="7">
    <source>
        <dbReference type="PROSITE-ProRule" id="PRU00042"/>
    </source>
</evidence>
<keyword evidence="4 7" id="KW-0863">Zinc-finger</keyword>
<dbReference type="GO" id="GO:0006351">
    <property type="term" value="P:DNA-templated transcription"/>
    <property type="evidence" value="ECO:0007669"/>
    <property type="project" value="InterPro"/>
</dbReference>
<dbReference type="PROSITE" id="PS50157">
    <property type="entry name" value="ZINC_FINGER_C2H2_2"/>
    <property type="match status" value="2"/>
</dbReference>
<evidence type="ECO:0000256" key="4">
    <source>
        <dbReference type="ARBA" id="ARBA00022771"/>
    </source>
</evidence>
<comment type="subcellular location">
    <subcellularLocation>
        <location evidence="1">Nucleus</location>
    </subcellularLocation>
</comment>
<dbReference type="SMART" id="SM00355">
    <property type="entry name" value="ZnF_C2H2"/>
    <property type="match status" value="2"/>
</dbReference>
<protein>
    <submittedName>
        <fullName evidence="10">Maleylacetate reductase</fullName>
    </submittedName>
</protein>
<evidence type="ECO:0000256" key="3">
    <source>
        <dbReference type="ARBA" id="ARBA00022737"/>
    </source>
</evidence>
<keyword evidence="11" id="KW-1185">Reference proteome</keyword>
<reference evidence="10" key="1">
    <citation type="submission" date="2022-07" db="EMBL/GenBank/DDBJ databases">
        <title>Fungi with potential for degradation of polypropylene.</title>
        <authorList>
            <person name="Gostincar C."/>
        </authorList>
    </citation>
    <scope>NUCLEOTIDE SEQUENCE</scope>
    <source>
        <strain evidence="10">EXF-13287</strain>
    </source>
</reference>
<evidence type="ECO:0000256" key="5">
    <source>
        <dbReference type="ARBA" id="ARBA00022833"/>
    </source>
</evidence>
<gene>
    <name evidence="10" type="ORF">NKR19_g1709</name>
</gene>
<evidence type="ECO:0000256" key="6">
    <source>
        <dbReference type="ARBA" id="ARBA00023242"/>
    </source>
</evidence>
<keyword evidence="3" id="KW-0677">Repeat</keyword>
<dbReference type="AlphaFoldDB" id="A0AA38W0K7"/>
<dbReference type="SUPFAM" id="SSF57667">
    <property type="entry name" value="beta-beta-alpha zinc fingers"/>
    <property type="match status" value="1"/>
</dbReference>
<dbReference type="InterPro" id="IPR036236">
    <property type="entry name" value="Znf_C2H2_sf"/>
</dbReference>
<dbReference type="GO" id="GO:0008270">
    <property type="term" value="F:zinc ion binding"/>
    <property type="evidence" value="ECO:0007669"/>
    <property type="project" value="UniProtKB-KW"/>
</dbReference>
<dbReference type="EMBL" id="JANBVN010000016">
    <property type="protein sequence ID" value="KAJ9162004.1"/>
    <property type="molecule type" value="Genomic_DNA"/>
</dbReference>
<feature type="domain" description="C2H2-type" evidence="9">
    <location>
        <begin position="55"/>
        <end position="83"/>
    </location>
</feature>
<dbReference type="InterPro" id="IPR013087">
    <property type="entry name" value="Znf_C2H2_type"/>
</dbReference>
<dbReference type="GO" id="GO:0000981">
    <property type="term" value="F:DNA-binding transcription factor activity, RNA polymerase II-specific"/>
    <property type="evidence" value="ECO:0007669"/>
    <property type="project" value="InterPro"/>
</dbReference>
<keyword evidence="6" id="KW-0539">Nucleus</keyword>
<dbReference type="InterPro" id="IPR007219">
    <property type="entry name" value="XnlR_reg_dom"/>
</dbReference>
<feature type="compositionally biased region" description="Low complexity" evidence="8">
    <location>
        <begin position="254"/>
        <end position="272"/>
    </location>
</feature>